<evidence type="ECO:0000256" key="1">
    <source>
        <dbReference type="SAM" id="MobiDB-lite"/>
    </source>
</evidence>
<name>A0A9D4UBT3_ADICA</name>
<reference evidence="2" key="1">
    <citation type="submission" date="2021-01" db="EMBL/GenBank/DDBJ databases">
        <title>Adiantum capillus-veneris genome.</title>
        <authorList>
            <person name="Fang Y."/>
            <person name="Liao Q."/>
        </authorList>
    </citation>
    <scope>NUCLEOTIDE SEQUENCE</scope>
    <source>
        <strain evidence="2">H3</strain>
        <tissue evidence="2">Leaf</tissue>
    </source>
</reference>
<dbReference type="PANTHER" id="PTHR36320:SF1">
    <property type="entry name" value="OS04G0611300 PROTEIN"/>
    <property type="match status" value="1"/>
</dbReference>
<evidence type="ECO:0000313" key="2">
    <source>
        <dbReference type="EMBL" id="KAI5065121.1"/>
    </source>
</evidence>
<evidence type="ECO:0000313" key="3">
    <source>
        <dbReference type="Proteomes" id="UP000886520"/>
    </source>
</evidence>
<sequence length="112" mass="12630">MGKSIRSKRKKRLRTLKREIVEPHYNAKEALQQAAIEAALQAPKVPIPTKKSQMDEEPEYQGRSGPPVPMSIDDSGSTEVAKGLKAKGKIKKRGKSKGRLKKEKHKQKRLNF</sequence>
<dbReference type="Proteomes" id="UP000886520">
    <property type="component" value="Chromosome 19"/>
</dbReference>
<proteinExistence type="predicted"/>
<protein>
    <submittedName>
        <fullName evidence="2">Uncharacterized protein</fullName>
    </submittedName>
</protein>
<gene>
    <name evidence="2" type="ORF">GOP47_0019816</name>
</gene>
<dbReference type="PANTHER" id="PTHR36320">
    <property type="entry name" value="OS04G0611300 PROTEIN"/>
    <property type="match status" value="1"/>
</dbReference>
<feature type="region of interest" description="Disordered" evidence="1">
    <location>
        <begin position="45"/>
        <end position="112"/>
    </location>
</feature>
<comment type="caution">
    <text evidence="2">The sequence shown here is derived from an EMBL/GenBank/DDBJ whole genome shotgun (WGS) entry which is preliminary data.</text>
</comment>
<dbReference type="EMBL" id="JABFUD020000019">
    <property type="protein sequence ID" value="KAI5065121.1"/>
    <property type="molecule type" value="Genomic_DNA"/>
</dbReference>
<organism evidence="2 3">
    <name type="scientific">Adiantum capillus-veneris</name>
    <name type="common">Maidenhair fern</name>
    <dbReference type="NCBI Taxonomy" id="13818"/>
    <lineage>
        <taxon>Eukaryota</taxon>
        <taxon>Viridiplantae</taxon>
        <taxon>Streptophyta</taxon>
        <taxon>Embryophyta</taxon>
        <taxon>Tracheophyta</taxon>
        <taxon>Polypodiopsida</taxon>
        <taxon>Polypodiidae</taxon>
        <taxon>Polypodiales</taxon>
        <taxon>Pteridineae</taxon>
        <taxon>Pteridaceae</taxon>
        <taxon>Vittarioideae</taxon>
        <taxon>Adiantum</taxon>
    </lineage>
</organism>
<accession>A0A9D4UBT3</accession>
<dbReference type="AlphaFoldDB" id="A0A9D4UBT3"/>
<feature type="compositionally biased region" description="Basic residues" evidence="1">
    <location>
        <begin position="84"/>
        <end position="112"/>
    </location>
</feature>
<keyword evidence="3" id="KW-1185">Reference proteome</keyword>